<feature type="chain" id="PRO_5013904070" description="Secreted protein" evidence="1">
    <location>
        <begin position="21"/>
        <end position="79"/>
    </location>
</feature>
<evidence type="ECO:0000313" key="3">
    <source>
        <dbReference type="Proteomes" id="UP000218334"/>
    </source>
</evidence>
<accession>A0A2H3BCL5</accession>
<organism evidence="2 3">
    <name type="scientific">Armillaria solidipes</name>
    <dbReference type="NCBI Taxonomy" id="1076256"/>
    <lineage>
        <taxon>Eukaryota</taxon>
        <taxon>Fungi</taxon>
        <taxon>Dikarya</taxon>
        <taxon>Basidiomycota</taxon>
        <taxon>Agaricomycotina</taxon>
        <taxon>Agaricomycetes</taxon>
        <taxon>Agaricomycetidae</taxon>
        <taxon>Agaricales</taxon>
        <taxon>Marasmiineae</taxon>
        <taxon>Physalacriaceae</taxon>
        <taxon>Armillaria</taxon>
    </lineage>
</organism>
<sequence>MMCVVLPWIFLFSSATSCWGWWTFVHVNATRHLGIKPRVSTNGGAESSIVNVSMCVAQGRHFLSRFGKNSWFVVRIRRR</sequence>
<evidence type="ECO:0000313" key="2">
    <source>
        <dbReference type="EMBL" id="PBK66654.1"/>
    </source>
</evidence>
<feature type="signal peptide" evidence="1">
    <location>
        <begin position="1"/>
        <end position="20"/>
    </location>
</feature>
<dbReference type="AlphaFoldDB" id="A0A2H3BCL5"/>
<evidence type="ECO:0008006" key="4">
    <source>
        <dbReference type="Google" id="ProtNLM"/>
    </source>
</evidence>
<dbReference type="EMBL" id="KZ293439">
    <property type="protein sequence ID" value="PBK66654.1"/>
    <property type="molecule type" value="Genomic_DNA"/>
</dbReference>
<dbReference type="Proteomes" id="UP000218334">
    <property type="component" value="Unassembled WGS sequence"/>
</dbReference>
<reference evidence="3" key="1">
    <citation type="journal article" date="2017" name="Nat. Ecol. Evol.">
        <title>Genome expansion and lineage-specific genetic innovations in the forest pathogenic fungi Armillaria.</title>
        <authorList>
            <person name="Sipos G."/>
            <person name="Prasanna A.N."/>
            <person name="Walter M.C."/>
            <person name="O'Connor E."/>
            <person name="Balint B."/>
            <person name="Krizsan K."/>
            <person name="Kiss B."/>
            <person name="Hess J."/>
            <person name="Varga T."/>
            <person name="Slot J."/>
            <person name="Riley R."/>
            <person name="Boka B."/>
            <person name="Rigling D."/>
            <person name="Barry K."/>
            <person name="Lee J."/>
            <person name="Mihaltcheva S."/>
            <person name="LaButti K."/>
            <person name="Lipzen A."/>
            <person name="Waldron R."/>
            <person name="Moloney N.M."/>
            <person name="Sperisen C."/>
            <person name="Kredics L."/>
            <person name="Vagvoelgyi C."/>
            <person name="Patrignani A."/>
            <person name="Fitzpatrick D."/>
            <person name="Nagy I."/>
            <person name="Doyle S."/>
            <person name="Anderson J.B."/>
            <person name="Grigoriev I.V."/>
            <person name="Gueldener U."/>
            <person name="Muensterkoetter M."/>
            <person name="Nagy L.G."/>
        </authorList>
    </citation>
    <scope>NUCLEOTIDE SEQUENCE [LARGE SCALE GENOMIC DNA]</scope>
    <source>
        <strain evidence="3">28-4</strain>
    </source>
</reference>
<keyword evidence="1" id="KW-0732">Signal</keyword>
<protein>
    <recommendedName>
        <fullName evidence="4">Secreted protein</fullName>
    </recommendedName>
</protein>
<keyword evidence="3" id="KW-1185">Reference proteome</keyword>
<name>A0A2H3BCL5_9AGAR</name>
<gene>
    <name evidence="2" type="ORF">ARMSODRAFT_339447</name>
</gene>
<evidence type="ECO:0000256" key="1">
    <source>
        <dbReference type="SAM" id="SignalP"/>
    </source>
</evidence>
<proteinExistence type="predicted"/>